<dbReference type="RefSeq" id="XP_024882469.1">
    <property type="nucleotide sequence ID" value="XM_025026701.1"/>
</dbReference>
<protein>
    <submittedName>
        <fullName evidence="3">Uncharacterized protein LOC112461458</fullName>
    </submittedName>
</protein>
<dbReference type="AlphaFoldDB" id="A0A6J1QJ78"/>
<evidence type="ECO:0000313" key="3">
    <source>
        <dbReference type="RefSeq" id="XP_024882469.1"/>
    </source>
</evidence>
<evidence type="ECO:0000256" key="1">
    <source>
        <dbReference type="SAM" id="SignalP"/>
    </source>
</evidence>
<keyword evidence="1" id="KW-0732">Signal</keyword>
<dbReference type="GeneID" id="112461458"/>
<feature type="non-terminal residue" evidence="3">
    <location>
        <position position="1"/>
    </location>
</feature>
<dbReference type="OrthoDB" id="7554583at2759"/>
<reference evidence="3" key="1">
    <citation type="submission" date="2025-08" db="UniProtKB">
        <authorList>
            <consortium name="RefSeq"/>
        </authorList>
    </citation>
    <scope>IDENTIFICATION</scope>
    <source>
        <tissue evidence="3">Whole body</tissue>
    </source>
</reference>
<dbReference type="Proteomes" id="UP000504618">
    <property type="component" value="Unplaced"/>
</dbReference>
<sequence length="140" mass="16029">ASRAYRTVSHAAATVLAGLLQLELVTACHAEVYRRTRLLQIPRGRQWDKASRVIKLQAETVMVGKWREYLANRTVTKYGRRTVDAVLPHLDAWLDGRRHGLTFRATQVLTGHGCFGKYLCRIWKKADTRCHHCDEVLDMA</sequence>
<feature type="signal peptide" evidence="1">
    <location>
        <begin position="1"/>
        <end position="30"/>
    </location>
</feature>
<evidence type="ECO:0000313" key="2">
    <source>
        <dbReference type="Proteomes" id="UP000504618"/>
    </source>
</evidence>
<organism evidence="2 3">
    <name type="scientific">Temnothorax curvispinosus</name>
    <dbReference type="NCBI Taxonomy" id="300111"/>
    <lineage>
        <taxon>Eukaryota</taxon>
        <taxon>Metazoa</taxon>
        <taxon>Ecdysozoa</taxon>
        <taxon>Arthropoda</taxon>
        <taxon>Hexapoda</taxon>
        <taxon>Insecta</taxon>
        <taxon>Pterygota</taxon>
        <taxon>Neoptera</taxon>
        <taxon>Endopterygota</taxon>
        <taxon>Hymenoptera</taxon>
        <taxon>Apocrita</taxon>
        <taxon>Aculeata</taxon>
        <taxon>Formicoidea</taxon>
        <taxon>Formicidae</taxon>
        <taxon>Myrmicinae</taxon>
        <taxon>Temnothorax</taxon>
    </lineage>
</organism>
<proteinExistence type="predicted"/>
<feature type="chain" id="PRO_5026998423" evidence="1">
    <location>
        <begin position="31"/>
        <end position="140"/>
    </location>
</feature>
<accession>A0A6J1QJ78</accession>
<name>A0A6J1QJ78_9HYME</name>
<keyword evidence="2" id="KW-1185">Reference proteome</keyword>
<gene>
    <name evidence="3" type="primary">LOC112461458</name>
</gene>